<organism evidence="1 2">
    <name type="scientific">Candidatus Lachnoclostridium stercoravium</name>
    <dbReference type="NCBI Taxonomy" id="2838633"/>
    <lineage>
        <taxon>Bacteria</taxon>
        <taxon>Bacillati</taxon>
        <taxon>Bacillota</taxon>
        <taxon>Clostridia</taxon>
        <taxon>Lachnospirales</taxon>
        <taxon>Lachnospiraceae</taxon>
    </lineage>
</organism>
<protein>
    <submittedName>
        <fullName evidence="1">Uncharacterized protein</fullName>
    </submittedName>
</protein>
<dbReference type="EMBL" id="DWZA01000099">
    <property type="protein sequence ID" value="HJA72163.1"/>
    <property type="molecule type" value="Genomic_DNA"/>
</dbReference>
<evidence type="ECO:0000313" key="2">
    <source>
        <dbReference type="Proteomes" id="UP000823900"/>
    </source>
</evidence>
<sequence>MKECFDHSCFMNDNCSHVSRSIRITSPPRHRASSSDARQDGQTLEALSEKVRILEAENRYLTDTVNWMHDTIWNLLQKM</sequence>
<reference evidence="1" key="2">
    <citation type="submission" date="2021-04" db="EMBL/GenBank/DDBJ databases">
        <authorList>
            <person name="Gilroy R."/>
        </authorList>
    </citation>
    <scope>NUCLEOTIDE SEQUENCE</scope>
    <source>
        <strain evidence="1">CHK178-16964</strain>
    </source>
</reference>
<dbReference type="Proteomes" id="UP000823900">
    <property type="component" value="Unassembled WGS sequence"/>
</dbReference>
<proteinExistence type="predicted"/>
<accession>A0A9D2HL03</accession>
<dbReference type="AlphaFoldDB" id="A0A9D2HL03"/>
<gene>
    <name evidence="1" type="ORF">IAA07_11420</name>
</gene>
<name>A0A9D2HL03_9FIRM</name>
<comment type="caution">
    <text evidence="1">The sequence shown here is derived from an EMBL/GenBank/DDBJ whole genome shotgun (WGS) entry which is preliminary data.</text>
</comment>
<evidence type="ECO:0000313" key="1">
    <source>
        <dbReference type="EMBL" id="HJA72163.1"/>
    </source>
</evidence>
<reference evidence="1" key="1">
    <citation type="journal article" date="2021" name="PeerJ">
        <title>Extensive microbial diversity within the chicken gut microbiome revealed by metagenomics and culture.</title>
        <authorList>
            <person name="Gilroy R."/>
            <person name="Ravi A."/>
            <person name="Getino M."/>
            <person name="Pursley I."/>
            <person name="Horton D.L."/>
            <person name="Alikhan N.F."/>
            <person name="Baker D."/>
            <person name="Gharbi K."/>
            <person name="Hall N."/>
            <person name="Watson M."/>
            <person name="Adriaenssens E.M."/>
            <person name="Foster-Nyarko E."/>
            <person name="Jarju S."/>
            <person name="Secka A."/>
            <person name="Antonio M."/>
            <person name="Oren A."/>
            <person name="Chaudhuri R.R."/>
            <person name="La Ragione R."/>
            <person name="Hildebrand F."/>
            <person name="Pallen M.J."/>
        </authorList>
    </citation>
    <scope>NUCLEOTIDE SEQUENCE</scope>
    <source>
        <strain evidence="1">CHK178-16964</strain>
    </source>
</reference>